<protein>
    <recommendedName>
        <fullName evidence="3">Replication initiation factor domain-containing protein</fullName>
    </recommendedName>
</protein>
<dbReference type="AlphaFoldDB" id="A0A173RPN8"/>
<organism evidence="1 2">
    <name type="scientific">Agathobacter rectalis</name>
    <dbReference type="NCBI Taxonomy" id="39491"/>
    <lineage>
        <taxon>Bacteria</taxon>
        <taxon>Bacillati</taxon>
        <taxon>Bacillota</taxon>
        <taxon>Clostridia</taxon>
        <taxon>Lachnospirales</taxon>
        <taxon>Lachnospiraceae</taxon>
        <taxon>Agathobacter</taxon>
    </lineage>
</organism>
<dbReference type="EMBL" id="CYXM01000002">
    <property type="protein sequence ID" value="CUM79727.1"/>
    <property type="molecule type" value="Genomic_DNA"/>
</dbReference>
<evidence type="ECO:0000313" key="2">
    <source>
        <dbReference type="Proteomes" id="UP000095673"/>
    </source>
</evidence>
<reference evidence="1 2" key="1">
    <citation type="submission" date="2015-09" db="EMBL/GenBank/DDBJ databases">
        <authorList>
            <consortium name="Pathogen Informatics"/>
        </authorList>
    </citation>
    <scope>NUCLEOTIDE SEQUENCE [LARGE SCALE GENOMIC DNA]</scope>
    <source>
        <strain evidence="1 2">2789STDY5834968</strain>
    </source>
</reference>
<name>A0A173RPN8_9FIRM</name>
<gene>
    <name evidence="1" type="ORF">ERS852580_00584</name>
</gene>
<sequence>MEYYYCKKDKYNNIHSIDNVIITYFLTCTLDFALGHIKMISDCSSNYWEKLNVSRCSRYCYFNNIIHFDDGIYLKLGKYGMWLEDSKKFELLPKFQLEVNPNKHFKKDSFKRIIDFIEHYCSSGNLDKYDYAIDFPGKSVDDIQIFLSRKEKGLYKGTKYRGQRNKNGYCKIYDKGKEQKIDDIITRVEHTCVRNCALSFEKLYISDSGNAADLSNISASRRLLVKSIIRLRENGIEYQDLLDELDRATKMRIMPYISNTNYTVYEYDLNILDDLLSHMSVLFHFDYTDSNGLMMFDDTLEDLPFD</sequence>
<dbReference type="RefSeq" id="WP_055237231.1">
    <property type="nucleotide sequence ID" value="NZ_CYXM01000002.1"/>
</dbReference>
<evidence type="ECO:0008006" key="3">
    <source>
        <dbReference type="Google" id="ProtNLM"/>
    </source>
</evidence>
<proteinExistence type="predicted"/>
<dbReference type="Proteomes" id="UP000095673">
    <property type="component" value="Unassembled WGS sequence"/>
</dbReference>
<accession>A0A173RPN8</accession>
<evidence type="ECO:0000313" key="1">
    <source>
        <dbReference type="EMBL" id="CUM79727.1"/>
    </source>
</evidence>
<dbReference type="OrthoDB" id="2731238at2"/>